<evidence type="ECO:0000313" key="3">
    <source>
        <dbReference type="Proteomes" id="UP000572051"/>
    </source>
</evidence>
<dbReference type="EMBL" id="JACCFS010000001">
    <property type="protein sequence ID" value="NYJ36037.1"/>
    <property type="molecule type" value="Genomic_DNA"/>
</dbReference>
<sequence length="78" mass="8705">MKPRTVCDIRELPSLRALSAWARTHGARVRYLGPTLEGEPVWGAVRGPVTRVVRGRRPDPHPTPLVWSSPLEDATAKR</sequence>
<accession>A0A7Z0EPS7</accession>
<feature type="region of interest" description="Disordered" evidence="1">
    <location>
        <begin position="53"/>
        <end position="78"/>
    </location>
</feature>
<comment type="caution">
    <text evidence="2">The sequence shown here is derived from an EMBL/GenBank/DDBJ whole genome shotgun (WGS) entry which is preliminary data.</text>
</comment>
<proteinExistence type="predicted"/>
<dbReference type="Proteomes" id="UP000572051">
    <property type="component" value="Unassembled WGS sequence"/>
</dbReference>
<gene>
    <name evidence="2" type="ORF">HNR10_003918</name>
</gene>
<reference evidence="2 3" key="1">
    <citation type="submission" date="2020-07" db="EMBL/GenBank/DDBJ databases">
        <title>Sequencing the genomes of 1000 actinobacteria strains.</title>
        <authorList>
            <person name="Klenk H.-P."/>
        </authorList>
    </citation>
    <scope>NUCLEOTIDE SEQUENCE [LARGE SCALE GENOMIC DNA]</scope>
    <source>
        <strain evidence="2 3">DSM 44442</strain>
    </source>
</reference>
<protein>
    <submittedName>
        <fullName evidence="2">Uncharacterized protein</fullName>
    </submittedName>
</protein>
<organism evidence="2 3">
    <name type="scientific">Nocardiopsis aegyptia</name>
    <dbReference type="NCBI Taxonomy" id="220378"/>
    <lineage>
        <taxon>Bacteria</taxon>
        <taxon>Bacillati</taxon>
        <taxon>Actinomycetota</taxon>
        <taxon>Actinomycetes</taxon>
        <taxon>Streptosporangiales</taxon>
        <taxon>Nocardiopsidaceae</taxon>
        <taxon>Nocardiopsis</taxon>
    </lineage>
</organism>
<name>A0A7Z0EPS7_9ACTN</name>
<dbReference type="AlphaFoldDB" id="A0A7Z0EPS7"/>
<evidence type="ECO:0000313" key="2">
    <source>
        <dbReference type="EMBL" id="NYJ36037.1"/>
    </source>
</evidence>
<evidence type="ECO:0000256" key="1">
    <source>
        <dbReference type="SAM" id="MobiDB-lite"/>
    </source>
</evidence>
<keyword evidence="3" id="KW-1185">Reference proteome</keyword>